<dbReference type="WBParaSite" id="ACAC_0000106701-mRNA-1">
    <property type="protein sequence ID" value="ACAC_0000106701-mRNA-1"/>
    <property type="gene ID" value="ACAC_0000106701"/>
</dbReference>
<organism evidence="3 4">
    <name type="scientific">Angiostrongylus cantonensis</name>
    <name type="common">Rat lungworm</name>
    <dbReference type="NCBI Taxonomy" id="6313"/>
    <lineage>
        <taxon>Eukaryota</taxon>
        <taxon>Metazoa</taxon>
        <taxon>Ecdysozoa</taxon>
        <taxon>Nematoda</taxon>
        <taxon>Chromadorea</taxon>
        <taxon>Rhabditida</taxon>
        <taxon>Rhabditina</taxon>
        <taxon>Rhabditomorpha</taxon>
        <taxon>Strongyloidea</taxon>
        <taxon>Metastrongylidae</taxon>
        <taxon>Angiostrongylus</taxon>
    </lineage>
</organism>
<dbReference type="GO" id="GO:0034472">
    <property type="term" value="P:snRNA 3'-end processing"/>
    <property type="evidence" value="ECO:0007669"/>
    <property type="project" value="TreeGrafter"/>
</dbReference>
<dbReference type="Pfam" id="PF14837">
    <property type="entry name" value="INTS5_N"/>
    <property type="match status" value="1"/>
</dbReference>
<accession>A0A0K0CUX6</accession>
<keyword evidence="1" id="KW-0472">Membrane</keyword>
<proteinExistence type="predicted"/>
<name>A0A0K0CUX6_ANGCA</name>
<protein>
    <submittedName>
        <fullName evidence="4">INTS5_N domain-containing protein</fullName>
    </submittedName>
</protein>
<evidence type="ECO:0000313" key="3">
    <source>
        <dbReference type="Proteomes" id="UP000035642"/>
    </source>
</evidence>
<evidence type="ECO:0000259" key="2">
    <source>
        <dbReference type="Pfam" id="PF14837"/>
    </source>
</evidence>
<reference evidence="3" key="1">
    <citation type="submission" date="2012-09" db="EMBL/GenBank/DDBJ databases">
        <authorList>
            <person name="Martin A.A."/>
        </authorList>
    </citation>
    <scope>NUCLEOTIDE SEQUENCE</scope>
</reference>
<evidence type="ECO:0000256" key="1">
    <source>
        <dbReference type="SAM" id="Phobius"/>
    </source>
</evidence>
<dbReference type="PANTHER" id="PTHR31697:SF2">
    <property type="entry name" value="INTEGRATOR COMPLEX SUBUNIT 5"/>
    <property type="match status" value="1"/>
</dbReference>
<feature type="domain" description="Integrator complex subunit 5 N-terminal" evidence="2">
    <location>
        <begin position="103"/>
        <end position="211"/>
    </location>
</feature>
<keyword evidence="1" id="KW-0812">Transmembrane</keyword>
<dbReference type="GO" id="GO:0032039">
    <property type="term" value="C:integrator complex"/>
    <property type="evidence" value="ECO:0007669"/>
    <property type="project" value="InterPro"/>
</dbReference>
<dbReference type="AlphaFoldDB" id="A0A0K0CUX6"/>
<dbReference type="STRING" id="6313.A0A0K0CUX6"/>
<keyword evidence="1" id="KW-1133">Transmembrane helix</keyword>
<keyword evidence="3" id="KW-1185">Reference proteome</keyword>
<dbReference type="Proteomes" id="UP000035642">
    <property type="component" value="Unassembled WGS sequence"/>
</dbReference>
<dbReference type="InterPro" id="IPR040316">
    <property type="entry name" value="INTS5"/>
</dbReference>
<evidence type="ECO:0000313" key="4">
    <source>
        <dbReference type="WBParaSite" id="ACAC_0000106701-mRNA-1"/>
    </source>
</evidence>
<dbReference type="InterPro" id="IPR029445">
    <property type="entry name" value="INTS5_N"/>
</dbReference>
<feature type="transmembrane region" description="Helical" evidence="1">
    <location>
        <begin position="12"/>
        <end position="29"/>
    </location>
</feature>
<dbReference type="PANTHER" id="PTHR31697">
    <property type="entry name" value="INTEGRATOR COMPLEX SUBUNIT 5"/>
    <property type="match status" value="1"/>
</dbReference>
<sequence>MHSTSLSIVWRWLNAYLAFTMTFGVLSMYRSSIVSSIRQARCQFSDSRRTKGLVRPASSTTALRTPLSLIRRKVLNSYFLHNQNFGWDNHIDIHERRSSELGIFHIFQWCCSISSELSQHNAGRLSVINLPRSPESLLELFKMVGSIAHLIKLIDITITILLANCPDECMTVLFDASRHGTNFNWIWLHIAITFPGSIVDHLLTVGADQFKAYVEDIKLKEKHQVSPAIIASIHDDYNVKFSSLSDVFNFLTRRNNTELERVVSRMIKAGVQPLFSTVTATPANFFRGIRQLLSVDQRLVLSTISYMEFAKQMIRALDTHSLSVVFSCVMQMALDPLIFSRKCSFHDRTVLYTIKDL</sequence>
<reference evidence="4" key="2">
    <citation type="submission" date="2017-02" db="UniProtKB">
        <authorList>
            <consortium name="WormBaseParasite"/>
        </authorList>
    </citation>
    <scope>IDENTIFICATION</scope>
</reference>